<accession>A0A1Y2F4N9</accession>
<keyword evidence="3" id="KW-1185">Reference proteome</keyword>
<evidence type="ECO:0000313" key="3">
    <source>
        <dbReference type="Proteomes" id="UP000193467"/>
    </source>
</evidence>
<protein>
    <submittedName>
        <fullName evidence="2">Uncharacterized protein</fullName>
    </submittedName>
</protein>
<evidence type="ECO:0000256" key="1">
    <source>
        <dbReference type="SAM" id="SignalP"/>
    </source>
</evidence>
<evidence type="ECO:0000313" key="2">
    <source>
        <dbReference type="EMBL" id="ORY78839.1"/>
    </source>
</evidence>
<organism evidence="2 3">
    <name type="scientific">Leucosporidium creatinivorum</name>
    <dbReference type="NCBI Taxonomy" id="106004"/>
    <lineage>
        <taxon>Eukaryota</taxon>
        <taxon>Fungi</taxon>
        <taxon>Dikarya</taxon>
        <taxon>Basidiomycota</taxon>
        <taxon>Pucciniomycotina</taxon>
        <taxon>Microbotryomycetes</taxon>
        <taxon>Leucosporidiales</taxon>
        <taxon>Leucosporidium</taxon>
    </lineage>
</organism>
<reference evidence="2 3" key="1">
    <citation type="submission" date="2016-07" db="EMBL/GenBank/DDBJ databases">
        <title>Pervasive Adenine N6-methylation of Active Genes in Fungi.</title>
        <authorList>
            <consortium name="DOE Joint Genome Institute"/>
            <person name="Mondo S.J."/>
            <person name="Dannebaum R.O."/>
            <person name="Kuo R.C."/>
            <person name="Labutti K."/>
            <person name="Haridas S."/>
            <person name="Kuo A."/>
            <person name="Salamov A."/>
            <person name="Ahrendt S.R."/>
            <person name="Lipzen A."/>
            <person name="Sullivan W."/>
            <person name="Andreopoulos W.B."/>
            <person name="Clum A."/>
            <person name="Lindquist E."/>
            <person name="Daum C."/>
            <person name="Ramamoorthy G.K."/>
            <person name="Gryganskyi A."/>
            <person name="Culley D."/>
            <person name="Magnuson J.K."/>
            <person name="James T.Y."/>
            <person name="O'Malley M.A."/>
            <person name="Stajich J.E."/>
            <person name="Spatafora J.W."/>
            <person name="Visel A."/>
            <person name="Grigoriev I.V."/>
        </authorList>
    </citation>
    <scope>NUCLEOTIDE SEQUENCE [LARGE SCALE GENOMIC DNA]</scope>
    <source>
        <strain evidence="2 3">62-1032</strain>
    </source>
</reference>
<gene>
    <name evidence="2" type="ORF">BCR35DRAFT_332171</name>
</gene>
<comment type="caution">
    <text evidence="2">The sequence shown here is derived from an EMBL/GenBank/DDBJ whole genome shotgun (WGS) entry which is preliminary data.</text>
</comment>
<proteinExistence type="predicted"/>
<dbReference type="EMBL" id="MCGR01000028">
    <property type="protein sequence ID" value="ORY78839.1"/>
    <property type="molecule type" value="Genomic_DNA"/>
</dbReference>
<feature type="chain" id="PRO_5013028240" evidence="1">
    <location>
        <begin position="21"/>
        <end position="226"/>
    </location>
</feature>
<keyword evidence="1" id="KW-0732">Signal</keyword>
<dbReference type="Proteomes" id="UP000193467">
    <property type="component" value="Unassembled WGS sequence"/>
</dbReference>
<feature type="signal peptide" evidence="1">
    <location>
        <begin position="1"/>
        <end position="20"/>
    </location>
</feature>
<dbReference type="InParanoid" id="A0A1Y2F4N9"/>
<name>A0A1Y2F4N9_9BASI</name>
<dbReference type="AlphaFoldDB" id="A0A1Y2F4N9"/>
<sequence length="226" mass="24755">MLSNTFSLGLVASLAAVALAAPLPLPGGDGVDLRFAELEALKENEFKKTNFNVHDKTVHDKNFEQIEVKDKDAIEAVVSVKEDGDRFIFHKRQVSIDSDTDLNTLSSLDDSSVDDLSFDTDTVFNTDLGAHVAFAFDLNQSIDTSFSDADLFADLGSSFVKRGGGDGVDIKFAEIKAVNDDFFKKTNFNVHDKTVHNKNFEQVEAQNKDALNVVAFAKDDGFGFFA</sequence>